<organism evidence="3 4">
    <name type="scientific">Cnuella takakiae</name>
    <dbReference type="NCBI Taxonomy" id="1302690"/>
    <lineage>
        <taxon>Bacteria</taxon>
        <taxon>Pseudomonadati</taxon>
        <taxon>Bacteroidota</taxon>
        <taxon>Chitinophagia</taxon>
        <taxon>Chitinophagales</taxon>
        <taxon>Chitinophagaceae</taxon>
        <taxon>Cnuella</taxon>
    </lineage>
</organism>
<keyword evidence="4" id="KW-1185">Reference proteome</keyword>
<dbReference type="AlphaFoldDB" id="A0A1M5HRW6"/>
<evidence type="ECO:0000256" key="2">
    <source>
        <dbReference type="SAM" id="Phobius"/>
    </source>
</evidence>
<sequence length="58" mass="6582">MAKSRLRPTRKQYSKKTKDPKWSKSKTIAMTIIGVLLSILALMAIAGALIQYYRLVTK</sequence>
<evidence type="ECO:0000313" key="3">
    <source>
        <dbReference type="EMBL" id="SHG18711.1"/>
    </source>
</evidence>
<keyword evidence="2" id="KW-0472">Membrane</keyword>
<accession>A0A1M5HRW6</accession>
<dbReference type="RefSeq" id="WP_158069900.1">
    <property type="nucleotide sequence ID" value="NZ_FQUO01000020.1"/>
</dbReference>
<feature type="transmembrane region" description="Helical" evidence="2">
    <location>
        <begin position="28"/>
        <end position="53"/>
    </location>
</feature>
<dbReference type="Proteomes" id="UP000184368">
    <property type="component" value="Unassembled WGS sequence"/>
</dbReference>
<keyword evidence="2" id="KW-0812">Transmembrane</keyword>
<proteinExistence type="predicted"/>
<name>A0A1M5HRW6_9BACT</name>
<feature type="region of interest" description="Disordered" evidence="1">
    <location>
        <begin position="1"/>
        <end position="20"/>
    </location>
</feature>
<evidence type="ECO:0000313" key="4">
    <source>
        <dbReference type="Proteomes" id="UP000184368"/>
    </source>
</evidence>
<dbReference type="EMBL" id="FQUO01000020">
    <property type="protein sequence ID" value="SHG18711.1"/>
    <property type="molecule type" value="Genomic_DNA"/>
</dbReference>
<reference evidence="3 4" key="1">
    <citation type="submission" date="2016-11" db="EMBL/GenBank/DDBJ databases">
        <authorList>
            <person name="Jaros S."/>
            <person name="Januszkiewicz K."/>
            <person name="Wedrychowicz H."/>
        </authorList>
    </citation>
    <scope>NUCLEOTIDE SEQUENCE [LARGE SCALE GENOMIC DNA]</scope>
    <source>
        <strain evidence="3 4">DSM 26897</strain>
    </source>
</reference>
<feature type="compositionally biased region" description="Basic residues" evidence="1">
    <location>
        <begin position="1"/>
        <end position="15"/>
    </location>
</feature>
<gene>
    <name evidence="3" type="ORF">SAMN05444008_12033</name>
</gene>
<protein>
    <submittedName>
        <fullName evidence="3">Uncharacterized protein</fullName>
    </submittedName>
</protein>
<evidence type="ECO:0000256" key="1">
    <source>
        <dbReference type="SAM" id="MobiDB-lite"/>
    </source>
</evidence>
<keyword evidence="2" id="KW-1133">Transmembrane helix</keyword>